<reference evidence="2" key="1">
    <citation type="submission" date="2020-01" db="EMBL/GenBank/DDBJ databases">
        <title>Insect and environment-associated Actinomycetes.</title>
        <authorList>
            <person name="Currrie C."/>
            <person name="Chevrette M."/>
            <person name="Carlson C."/>
            <person name="Stubbendieck R."/>
            <person name="Wendt-Pienkowski E."/>
        </authorList>
    </citation>
    <scope>NUCLEOTIDE SEQUENCE</scope>
    <source>
        <strain evidence="2">SID7499</strain>
    </source>
</reference>
<dbReference type="InterPro" id="IPR007280">
    <property type="entry name" value="Peptidase_C_arc/bac"/>
</dbReference>
<comment type="caution">
    <text evidence="2">The sequence shown here is derived from an EMBL/GenBank/DDBJ whole genome shotgun (WGS) entry which is preliminary data.</text>
</comment>
<protein>
    <submittedName>
        <fullName evidence="2">Collagenase</fullName>
    </submittedName>
</protein>
<gene>
    <name evidence="2" type="ORF">G3M58_70980</name>
</gene>
<name>A0A6G3XLK8_9ACTN</name>
<accession>A0A6G3XLK8</accession>
<dbReference type="AlphaFoldDB" id="A0A6G3XLK8"/>
<organism evidence="2">
    <name type="scientific">Streptomyces sp. SID7499</name>
    <dbReference type="NCBI Taxonomy" id="2706086"/>
    <lineage>
        <taxon>Bacteria</taxon>
        <taxon>Bacillati</taxon>
        <taxon>Actinomycetota</taxon>
        <taxon>Actinomycetes</taxon>
        <taxon>Kitasatosporales</taxon>
        <taxon>Streptomycetaceae</taxon>
        <taxon>Streptomyces</taxon>
    </lineage>
</organism>
<feature type="domain" description="Peptidase C-terminal archaeal/bacterial" evidence="1">
    <location>
        <begin position="1"/>
        <end position="67"/>
    </location>
</feature>
<dbReference type="Pfam" id="PF04151">
    <property type="entry name" value="PPC"/>
    <property type="match status" value="1"/>
</dbReference>
<dbReference type="EMBL" id="JAAGMN010007511">
    <property type="protein sequence ID" value="NEE18689.1"/>
    <property type="molecule type" value="Genomic_DNA"/>
</dbReference>
<dbReference type="Gene3D" id="2.60.120.380">
    <property type="match status" value="1"/>
</dbReference>
<evidence type="ECO:0000259" key="1">
    <source>
        <dbReference type="Pfam" id="PF04151"/>
    </source>
</evidence>
<sequence length="81" mass="8379">YHYLYVPAGTKTLKITVSGGTGNADLYYSNANWATTGAHTDRATGAGNSHTLTINNPPSGANYISLHAAAAFSGATLTTEF</sequence>
<feature type="non-terminal residue" evidence="2">
    <location>
        <position position="1"/>
    </location>
</feature>
<proteinExistence type="predicted"/>
<evidence type="ECO:0000313" key="2">
    <source>
        <dbReference type="EMBL" id="NEE18689.1"/>
    </source>
</evidence>